<name>A0A158NPY5_ATTCE</name>
<reference evidence="13" key="1">
    <citation type="journal article" date="2011" name="PLoS Genet.">
        <title>The genome sequence of the leaf-cutter ant Atta cephalotes reveals insights into its obligate symbiotic lifestyle.</title>
        <authorList>
            <person name="Suen G."/>
            <person name="Teiling C."/>
            <person name="Li L."/>
            <person name="Holt C."/>
            <person name="Abouheif E."/>
            <person name="Bornberg-Bauer E."/>
            <person name="Bouffard P."/>
            <person name="Caldera E.J."/>
            <person name="Cash E."/>
            <person name="Cavanaugh A."/>
            <person name="Denas O."/>
            <person name="Elhaik E."/>
            <person name="Fave M.J."/>
            <person name="Gadau J."/>
            <person name="Gibson J.D."/>
            <person name="Graur D."/>
            <person name="Grubbs K.J."/>
            <person name="Hagen D.E."/>
            <person name="Harkins T.T."/>
            <person name="Helmkampf M."/>
            <person name="Hu H."/>
            <person name="Johnson B.R."/>
            <person name="Kim J."/>
            <person name="Marsh S.E."/>
            <person name="Moeller J.A."/>
            <person name="Munoz-Torres M.C."/>
            <person name="Murphy M.C."/>
            <person name="Naughton M.C."/>
            <person name="Nigam S."/>
            <person name="Overson R."/>
            <person name="Rajakumar R."/>
            <person name="Reese J.T."/>
            <person name="Scott J.J."/>
            <person name="Smith C.R."/>
            <person name="Tao S."/>
            <person name="Tsutsui N.D."/>
            <person name="Viljakainen L."/>
            <person name="Wissler L."/>
            <person name="Yandell M.D."/>
            <person name="Zimmer F."/>
            <person name="Taylor J."/>
            <person name="Slater S.C."/>
            <person name="Clifton S.W."/>
            <person name="Warren W.C."/>
            <person name="Elsik C.G."/>
            <person name="Smith C.D."/>
            <person name="Weinstock G.M."/>
            <person name="Gerardo N.M."/>
            <person name="Currie C.R."/>
        </authorList>
    </citation>
    <scope>NUCLEOTIDE SEQUENCE [LARGE SCALE GENOMIC DNA]</scope>
</reference>
<dbReference type="InParanoid" id="A0A158NPY5"/>
<evidence type="ECO:0000256" key="2">
    <source>
        <dbReference type="ARBA" id="ARBA00004687"/>
    </source>
</evidence>
<dbReference type="UniPathway" id="UPA00196"/>
<dbReference type="Pfam" id="PF10510">
    <property type="entry name" value="PIG-S"/>
    <property type="match status" value="1"/>
</dbReference>
<accession>A0A158NPY5</accession>
<dbReference type="FunCoup" id="A0A158NPY5">
    <property type="interactions" value="1958"/>
</dbReference>
<dbReference type="EMBL" id="ADTU01022702">
    <property type="status" value="NOT_ANNOTATED_CDS"/>
    <property type="molecule type" value="Genomic_DNA"/>
</dbReference>
<evidence type="ECO:0008006" key="14">
    <source>
        <dbReference type="Google" id="ProtNLM"/>
    </source>
</evidence>
<dbReference type="PANTHER" id="PTHR21072">
    <property type="entry name" value="GPI TRANSAMIDASE COMPONENT PIG-S"/>
    <property type="match status" value="1"/>
</dbReference>
<dbReference type="GO" id="GO:0016255">
    <property type="term" value="P:attachment of GPI anchor to protein"/>
    <property type="evidence" value="ECO:0007669"/>
    <property type="project" value="InterPro"/>
</dbReference>
<dbReference type="InterPro" id="IPR019540">
    <property type="entry name" value="PtdIno-glycan_biosynth_class_S"/>
</dbReference>
<dbReference type="OrthoDB" id="28748at2759"/>
<keyword evidence="9" id="KW-0325">Glycoprotein</keyword>
<dbReference type="KEGG" id="acep:105622791"/>
<organism evidence="12 13">
    <name type="scientific">Atta cephalotes</name>
    <name type="common">Leafcutter ant</name>
    <dbReference type="NCBI Taxonomy" id="12957"/>
    <lineage>
        <taxon>Eukaryota</taxon>
        <taxon>Metazoa</taxon>
        <taxon>Ecdysozoa</taxon>
        <taxon>Arthropoda</taxon>
        <taxon>Hexapoda</taxon>
        <taxon>Insecta</taxon>
        <taxon>Pterygota</taxon>
        <taxon>Neoptera</taxon>
        <taxon>Endopterygota</taxon>
        <taxon>Hymenoptera</taxon>
        <taxon>Apocrita</taxon>
        <taxon>Aculeata</taxon>
        <taxon>Formicoidea</taxon>
        <taxon>Formicidae</taxon>
        <taxon>Myrmicinae</taxon>
        <taxon>Atta</taxon>
    </lineage>
</organism>
<dbReference type="EMBL" id="ADTU01022700">
    <property type="status" value="NOT_ANNOTATED_CDS"/>
    <property type="molecule type" value="Genomic_DNA"/>
</dbReference>
<feature type="compositionally biased region" description="Basic and acidic residues" evidence="10">
    <location>
        <begin position="8"/>
        <end position="18"/>
    </location>
</feature>
<evidence type="ECO:0000313" key="12">
    <source>
        <dbReference type="EnsemblMetazoa" id="XP_012059593.1"/>
    </source>
</evidence>
<gene>
    <name evidence="12" type="primary">105622791</name>
</gene>
<keyword evidence="8 11" id="KW-0472">Membrane</keyword>
<feature type="transmembrane region" description="Helical" evidence="11">
    <location>
        <begin position="522"/>
        <end position="540"/>
    </location>
</feature>
<evidence type="ECO:0000256" key="6">
    <source>
        <dbReference type="ARBA" id="ARBA00022824"/>
    </source>
</evidence>
<evidence type="ECO:0000256" key="8">
    <source>
        <dbReference type="ARBA" id="ARBA00023136"/>
    </source>
</evidence>
<dbReference type="GO" id="GO:0042765">
    <property type="term" value="C:GPI-anchor transamidase complex"/>
    <property type="evidence" value="ECO:0007669"/>
    <property type="project" value="InterPro"/>
</dbReference>
<dbReference type="EMBL" id="ADTU01022701">
    <property type="status" value="NOT_ANNOTATED_CDS"/>
    <property type="molecule type" value="Genomic_DNA"/>
</dbReference>
<evidence type="ECO:0000256" key="3">
    <source>
        <dbReference type="ARBA" id="ARBA00005316"/>
    </source>
</evidence>
<keyword evidence="6" id="KW-0256">Endoplasmic reticulum</keyword>
<comment type="subcellular location">
    <subcellularLocation>
        <location evidence="1">Endoplasmic reticulum membrane</location>
        <topology evidence="1">Multi-pass membrane protein</topology>
    </subcellularLocation>
</comment>
<dbReference type="GO" id="GO:0006506">
    <property type="term" value="P:GPI anchor biosynthetic process"/>
    <property type="evidence" value="ECO:0007669"/>
    <property type="project" value="UniProtKB-UniPathway"/>
</dbReference>
<evidence type="ECO:0000256" key="7">
    <source>
        <dbReference type="ARBA" id="ARBA00022989"/>
    </source>
</evidence>
<dbReference type="Proteomes" id="UP000005205">
    <property type="component" value="Unassembled WGS sequence"/>
</dbReference>
<dbReference type="STRING" id="12957.A0A158NPY5"/>
<protein>
    <recommendedName>
        <fullName evidence="14">GPI transamidase component PIG-S</fullName>
    </recommendedName>
</protein>
<evidence type="ECO:0000256" key="1">
    <source>
        <dbReference type="ARBA" id="ARBA00004477"/>
    </source>
</evidence>
<keyword evidence="4" id="KW-0337">GPI-anchor biosynthesis</keyword>
<evidence type="ECO:0000256" key="11">
    <source>
        <dbReference type="SAM" id="Phobius"/>
    </source>
</evidence>
<feature type="transmembrane region" description="Helical" evidence="11">
    <location>
        <begin position="33"/>
        <end position="54"/>
    </location>
</feature>
<evidence type="ECO:0000256" key="5">
    <source>
        <dbReference type="ARBA" id="ARBA00022692"/>
    </source>
</evidence>
<evidence type="ECO:0000313" key="13">
    <source>
        <dbReference type="Proteomes" id="UP000005205"/>
    </source>
</evidence>
<dbReference type="eggNOG" id="KOG2459">
    <property type="taxonomic scope" value="Eukaryota"/>
</dbReference>
<evidence type="ECO:0000256" key="10">
    <source>
        <dbReference type="SAM" id="MobiDB-lite"/>
    </source>
</evidence>
<evidence type="ECO:0000256" key="9">
    <source>
        <dbReference type="ARBA" id="ARBA00023180"/>
    </source>
</evidence>
<proteinExistence type="inferred from homology"/>
<reference evidence="12" key="2">
    <citation type="submission" date="2016-04" db="UniProtKB">
        <authorList>
            <consortium name="EnsemblMetazoa"/>
        </authorList>
    </citation>
    <scope>IDENTIFICATION</scope>
</reference>
<keyword evidence="13" id="KW-1185">Reference proteome</keyword>
<keyword evidence="5 11" id="KW-0812">Transmembrane</keyword>
<evidence type="ECO:0000256" key="4">
    <source>
        <dbReference type="ARBA" id="ARBA00022502"/>
    </source>
</evidence>
<dbReference type="EnsemblMetazoa" id="XM_012204203.1">
    <property type="protein sequence ID" value="XP_012059593.1"/>
    <property type="gene ID" value="LOC105622791"/>
</dbReference>
<sequence>MVSSIQKRKAESEPDCHKSGHRKNRQSTLAKKYRVYASVSFAVLLLGIGVPLWWHTTTVPRVTLPYTGIDELSKLDIKITTKITVAALSHNRAESLAHEIRRTFENAEIYQLNVEYQIISNNLLASALTYHELEKVASTFDLDVGDLLLLEATNLNDAVLVGSKRTLYFSTETSISTLIQVLSEWILRDKSLALTKNALAEPTMYSLDEENRRRFPASLAYDVLVTLVNPDPEKLKIVWDLKTVTEKYVQPFLDELSILSNFSIKSQWLYLLPLDMNPRRVPDSSPSRRHFALRENVLPQLVTPLEKKLASQVSLHPCINLVVYMVPCDNAPLHIYTRSGHRSRTDSNVEAFLSPRWGGVILINPSSEVCENARENEAVTLVPEETAIVGTFLAQLRLLLGIPEMKSINGVTAVPLVGLKSRDWEIDSLLRYRTVEQLTSAKLTLQSLARLLKEISNIVITDVVGNRIKTALGLVHESAEHLQRGDLKRSFILSKEAFIISEAAFSDPTLLALLYFPEDQKYAVYIPLFLPAMIPVLLSLKNIRRYYFPGKDNTEKKIDLKESKNDEDNRLKN</sequence>
<feature type="region of interest" description="Disordered" evidence="10">
    <location>
        <begin position="1"/>
        <end position="25"/>
    </location>
</feature>
<keyword evidence="7 11" id="KW-1133">Transmembrane helix</keyword>
<comment type="pathway">
    <text evidence="2">Glycolipid biosynthesis; glycosylphosphatidylinositol-anchor biosynthesis.</text>
</comment>
<dbReference type="PANTHER" id="PTHR21072:SF13">
    <property type="entry name" value="GPI TRANSAMIDASE COMPONENT PIG-S"/>
    <property type="match status" value="1"/>
</dbReference>
<dbReference type="AlphaFoldDB" id="A0A158NPY5"/>
<comment type="similarity">
    <text evidence="3">Belongs to the PIGS family.</text>
</comment>